<gene>
    <name evidence="2" type="ORF">Sspor_08890</name>
</gene>
<feature type="transmembrane region" description="Helical" evidence="1">
    <location>
        <begin position="38"/>
        <end position="56"/>
    </location>
</feature>
<evidence type="ECO:0000256" key="1">
    <source>
        <dbReference type="SAM" id="Phobius"/>
    </source>
</evidence>
<name>A0ABQ3T4K7_9ACTN</name>
<sequence>MAAGPATAGVLSYCLATRSVTAEIRGRGIGYGVNVPWTPLVLAGYLFATLGALLLGGDKRLRTLGAVLAAGALACSALWRLEFASTWCAFAAVASLLVLGWVRRPDAASPVT</sequence>
<dbReference type="InterPro" id="IPR046737">
    <property type="entry name" value="DUF6629"/>
</dbReference>
<comment type="caution">
    <text evidence="2">The sequence shown here is derived from an EMBL/GenBank/DDBJ whole genome shotgun (WGS) entry which is preliminary data.</text>
</comment>
<reference evidence="3" key="1">
    <citation type="submission" date="2023-07" db="EMBL/GenBank/DDBJ databases">
        <title>Whole genome shotgun sequence of Streptomyces spororaveus NBRC 15456.</title>
        <authorList>
            <person name="Komaki H."/>
            <person name="Tamura T."/>
        </authorList>
    </citation>
    <scope>NUCLEOTIDE SEQUENCE [LARGE SCALE GENOMIC DNA]</scope>
    <source>
        <strain evidence="3">NBRC 15456</strain>
    </source>
</reference>
<evidence type="ECO:0008006" key="4">
    <source>
        <dbReference type="Google" id="ProtNLM"/>
    </source>
</evidence>
<organism evidence="2 3">
    <name type="scientific">Streptomyces spororaveus</name>
    <dbReference type="NCBI Taxonomy" id="284039"/>
    <lineage>
        <taxon>Bacteria</taxon>
        <taxon>Bacillati</taxon>
        <taxon>Actinomycetota</taxon>
        <taxon>Actinomycetes</taxon>
        <taxon>Kitasatosporales</taxon>
        <taxon>Streptomycetaceae</taxon>
        <taxon>Streptomyces</taxon>
    </lineage>
</organism>
<feature type="transmembrane region" description="Helical" evidence="1">
    <location>
        <begin position="63"/>
        <end position="79"/>
    </location>
</feature>
<feature type="transmembrane region" description="Helical" evidence="1">
    <location>
        <begin position="85"/>
        <end position="102"/>
    </location>
</feature>
<accession>A0ABQ3T4K7</accession>
<evidence type="ECO:0000313" key="2">
    <source>
        <dbReference type="EMBL" id="GHI75328.1"/>
    </source>
</evidence>
<keyword evidence="1" id="KW-0472">Membrane</keyword>
<proteinExistence type="predicted"/>
<dbReference type="RefSeq" id="WP_308295768.1">
    <property type="nucleotide sequence ID" value="NZ_BAAATO010000060.1"/>
</dbReference>
<keyword evidence="1" id="KW-0812">Transmembrane</keyword>
<dbReference type="Proteomes" id="UP000608522">
    <property type="component" value="Unassembled WGS sequence"/>
</dbReference>
<keyword evidence="3" id="KW-1185">Reference proteome</keyword>
<keyword evidence="1" id="KW-1133">Transmembrane helix</keyword>
<dbReference type="Pfam" id="PF20334">
    <property type="entry name" value="DUF6629"/>
    <property type="match status" value="1"/>
</dbReference>
<dbReference type="EMBL" id="BNED01000005">
    <property type="protein sequence ID" value="GHI75328.1"/>
    <property type="molecule type" value="Genomic_DNA"/>
</dbReference>
<protein>
    <recommendedName>
        <fullName evidence="4">Integral membrane protein</fullName>
    </recommendedName>
</protein>
<evidence type="ECO:0000313" key="3">
    <source>
        <dbReference type="Proteomes" id="UP000608522"/>
    </source>
</evidence>